<protein>
    <recommendedName>
        <fullName evidence="3">Peptidase S9 prolyl oligopeptidase catalytic domain-containing protein</fullName>
    </recommendedName>
</protein>
<evidence type="ECO:0000256" key="1">
    <source>
        <dbReference type="SAM" id="MobiDB-lite"/>
    </source>
</evidence>
<dbReference type="HOGENOM" id="CLU_029375_6_3_10"/>
<sequence>MARNITYGHESAEELESSQRTQEKLKNVQDDRGVKVNITHPLSLLQITMKKKFSIYLIIVLLVVTGTLAATTSYLLKYMLEEPTHTYDYRWAKLHQRYPSLTPWLDSLKTTHQLRDTTILLNNHLRAHAFYLRGDSACGRTAICVHGYKDNGLGLLYIAHIYNKVMRMNVLLPDLHGHGQSEGNSIQMGWNDRKDIEQWIPVAERMFRDKRHPSQMVLHGVSMGAATIMNVSGDEKIPTYVKAYVEDCGYTSVWDECTDQLKAQFNLPQFPLVHLASALCQVKHGWNFHEASPLEQVKKCHRPMLFIHGDHDTYVPSWMVYPLYKAKPQPKQLWITQGSEHAYSYHDYPKLYESKVKNFVSKYFK</sequence>
<dbReference type="eggNOG" id="COG1073">
    <property type="taxonomic scope" value="Bacteria"/>
</dbReference>
<name>C9MPD7_9BACT</name>
<accession>C9MPD7</accession>
<evidence type="ECO:0000313" key="5">
    <source>
        <dbReference type="Proteomes" id="UP000003327"/>
    </source>
</evidence>
<dbReference type="InterPro" id="IPR052920">
    <property type="entry name" value="DNA-binding_regulatory"/>
</dbReference>
<dbReference type="EMBL" id="ACVA01000031">
    <property type="protein sequence ID" value="EEX18940.1"/>
    <property type="molecule type" value="Genomic_DNA"/>
</dbReference>
<proteinExistence type="predicted"/>
<keyword evidence="5" id="KW-1185">Reference proteome</keyword>
<evidence type="ECO:0000313" key="4">
    <source>
        <dbReference type="EMBL" id="EEX18940.1"/>
    </source>
</evidence>
<dbReference type="Proteomes" id="UP000003327">
    <property type="component" value="Unassembled WGS sequence"/>
</dbReference>
<dbReference type="Gene3D" id="3.40.50.1820">
    <property type="entry name" value="alpha/beta hydrolase"/>
    <property type="match status" value="1"/>
</dbReference>
<gene>
    <name evidence="4" type="ORF">HMPREF0973_01475</name>
</gene>
<reference evidence="4 5" key="1">
    <citation type="submission" date="2009-09" db="EMBL/GenBank/DDBJ databases">
        <authorList>
            <person name="Weinstock G."/>
            <person name="Sodergren E."/>
            <person name="Clifton S."/>
            <person name="Fulton L."/>
            <person name="Fulton B."/>
            <person name="Courtney L."/>
            <person name="Fronick C."/>
            <person name="Harrison M."/>
            <person name="Strong C."/>
            <person name="Farmer C."/>
            <person name="Delahaunty K."/>
            <person name="Markovic C."/>
            <person name="Hall O."/>
            <person name="Minx P."/>
            <person name="Tomlinson C."/>
            <person name="Mitreva M."/>
            <person name="Nelson J."/>
            <person name="Hou S."/>
            <person name="Wollam A."/>
            <person name="Pepin K.H."/>
            <person name="Johnson M."/>
            <person name="Bhonagiri V."/>
            <person name="Nash W.E."/>
            <person name="Warren W."/>
            <person name="Chinwalla A."/>
            <person name="Mardis E.R."/>
            <person name="Wilson R.K."/>
        </authorList>
    </citation>
    <scope>NUCLEOTIDE SEQUENCE [LARGE SCALE GENOMIC DNA]</scope>
    <source>
        <strain evidence="4 5">F0319</strain>
    </source>
</reference>
<keyword evidence="2" id="KW-1133">Transmembrane helix</keyword>
<dbReference type="STRING" id="649761.HMPREF0973_01475"/>
<feature type="domain" description="Peptidase S9 prolyl oligopeptidase catalytic" evidence="3">
    <location>
        <begin position="194"/>
        <end position="365"/>
    </location>
</feature>
<keyword evidence="2" id="KW-0812">Transmembrane</keyword>
<dbReference type="PANTHER" id="PTHR43358">
    <property type="entry name" value="ALPHA/BETA-HYDROLASE"/>
    <property type="match status" value="1"/>
</dbReference>
<evidence type="ECO:0000259" key="3">
    <source>
        <dbReference type="Pfam" id="PF00326"/>
    </source>
</evidence>
<organism evidence="4 5">
    <name type="scientific">Prevotella veroralis F0319</name>
    <dbReference type="NCBI Taxonomy" id="649761"/>
    <lineage>
        <taxon>Bacteria</taxon>
        <taxon>Pseudomonadati</taxon>
        <taxon>Bacteroidota</taxon>
        <taxon>Bacteroidia</taxon>
        <taxon>Bacteroidales</taxon>
        <taxon>Prevotellaceae</taxon>
        <taxon>Prevotella</taxon>
    </lineage>
</organism>
<evidence type="ECO:0000256" key="2">
    <source>
        <dbReference type="SAM" id="Phobius"/>
    </source>
</evidence>
<dbReference type="AlphaFoldDB" id="C9MPD7"/>
<comment type="caution">
    <text evidence="4">The sequence shown here is derived from an EMBL/GenBank/DDBJ whole genome shotgun (WGS) entry which is preliminary data.</text>
</comment>
<dbReference type="InterPro" id="IPR001375">
    <property type="entry name" value="Peptidase_S9_cat"/>
</dbReference>
<feature type="transmembrane region" description="Helical" evidence="2">
    <location>
        <begin position="53"/>
        <end position="76"/>
    </location>
</feature>
<dbReference type="InterPro" id="IPR029058">
    <property type="entry name" value="AB_hydrolase_fold"/>
</dbReference>
<dbReference type="SUPFAM" id="SSF53474">
    <property type="entry name" value="alpha/beta-Hydrolases"/>
    <property type="match status" value="1"/>
</dbReference>
<keyword evidence="2" id="KW-0472">Membrane</keyword>
<dbReference type="GO" id="GO:0008236">
    <property type="term" value="F:serine-type peptidase activity"/>
    <property type="evidence" value="ECO:0007669"/>
    <property type="project" value="InterPro"/>
</dbReference>
<dbReference type="PANTHER" id="PTHR43358:SF4">
    <property type="entry name" value="ALPHA_BETA HYDROLASE FOLD-1 DOMAIN-CONTAINING PROTEIN"/>
    <property type="match status" value="1"/>
</dbReference>
<dbReference type="Pfam" id="PF00326">
    <property type="entry name" value="Peptidase_S9"/>
    <property type="match status" value="1"/>
</dbReference>
<dbReference type="GO" id="GO:0006508">
    <property type="term" value="P:proteolysis"/>
    <property type="evidence" value="ECO:0007669"/>
    <property type="project" value="InterPro"/>
</dbReference>
<feature type="region of interest" description="Disordered" evidence="1">
    <location>
        <begin position="1"/>
        <end position="26"/>
    </location>
</feature>